<evidence type="ECO:0000259" key="27">
    <source>
        <dbReference type="PROSITE" id="PS50261"/>
    </source>
</evidence>
<dbReference type="PROSITE" id="PS00022">
    <property type="entry name" value="EGF_1"/>
    <property type="match status" value="4"/>
</dbReference>
<dbReference type="InterPro" id="IPR001791">
    <property type="entry name" value="Laminin_G"/>
</dbReference>
<dbReference type="InterPro" id="IPR001881">
    <property type="entry name" value="EGF-like_Ca-bd_dom"/>
</dbReference>
<dbReference type="Pfam" id="PF00008">
    <property type="entry name" value="EGF"/>
    <property type="match status" value="3"/>
</dbReference>
<feature type="transmembrane region" description="Helical" evidence="21">
    <location>
        <begin position="1507"/>
        <end position="1531"/>
    </location>
</feature>
<feature type="transmembrane region" description="Helical" evidence="21">
    <location>
        <begin position="1634"/>
        <end position="1655"/>
    </location>
</feature>
<sequence>MDLGAERHCNVRGEIPSGSAHPSLSDIKRCLRSGASSEGVPSVFPRCGGALSATGCSGRADLSTWLPSATAAAHCPASARKQRRAFIFICGRGNARQPVLGCSGGGRGLRAGALRVFDGQKPCSGEMPRFMRIPQIHSQGGAAPSDGLHVVTALCTLRVTIVTDDMLTNSITVRLENMSQERFLSPLLSLFSAGVAAVLSTTPDRVFVFNIQNDTDVHGTILNVTFSARPPGAPPGRFVPSEELQEQVYLNRTLLTRVSAQRVLPFDDNICLREPCENYMKCVSVLRFDSSAPFIASDTVLFRPIHPINGLRCRCPPGFTGDYCETEVDLCYSSPCLNNGLCHSREGGYTCQCLEDFTGERCEVDARSGRCVPGVCQNGGRCVDLLVGGFMCQCPAGEFQKPYCHMSTRSFPGQSFITFRGLKQRFHFTVSFMFATRERNALLLYNGRFNEKHDFIALEIIDEQIQLTFSAGETKTTVSPIIPSGVSDGQWHLVQLHYYNKDSLHLLDSSGVLRIPLYTAWLELTHKEPNMGRLGIPQGPSGEKVAVVAVDDCDIAMAVRFGGQIGNYTCAAQGTQTGQKKSLDLTGPLLLGGVPDLPEDFPVQNRDFVGCMSNLTIDSKPMDMAGFIANNGTTAGCAAKRNFCTENLCQNGGFCVNQWNTYSCDCPRNYGGKNCEQAMASPLLFDGRALVSWSDPDVTIGVPWYLGLMFRTRQGQGTLMQLNAGDASQISLLLRGSVLCVEVTLADRTLAVLEFPQLRVSDGQWHHVLLELRSAKDGKDIKYMALVSLDYGGVQRTVQIGNELPGQRVRSLFVGGVPGPNGTVLQGFRGCLQGVRMGETTTSMAKVNLQQGHRVGVEEGCETADPCGPESCPQHSHCSDAWNAHTCVCEPGYFGRECVDACQLNPCEHASSCVRRPGSAHGYACQCGSSYSGQYCERKVDQPCPRGWWGNPICGPCGCDVKKGFNSDCNKTTGECRCKANYYRPEGEDACRPCECYALGALGRACDPRSGQCPCRAGVIGRQCNQCDNPFAEVAAGGCQVVYEGCPRVFSMGIWWPKTKFGRPAAVPCPQGSVGTAVRHCNEQQGWLPPEVLNCTSLTFSQLAKMSDELHGNKTVMDGPRSETIARLLRNATDHTPVFYSNDVKTAHHLISQVLLYESQQQGFHLAATRDTRFHQNVVRAGSAMLDPSNKEHWDLIQRTEGGAAHLLRNFEEYANTVAQNMRKTYLKPFTIVTENMIVAVDYLDSSDPASAKMPHFHEIQEAYPKDLESSVQFPEFTDKMADSEAAPTDEPPSGVTPGEEAPARKRRQAETPGPLPVAMVIVYKTLARLLPEHYDPDHRSLRLPTRPVINTPVVSAVVHREGDPLPAVLEPPLTLEYRLLETEDRSKPVCVFWNHSIPVGGTGAWSSRGCELASRNATHVSCRCSHMTSFAVLMDESKREHGDVLPLRAVTYACLSAALAALLLTLVLLTALRALRSNLHSIHRNLLAALFLSLLTFIIGINQTELPMLCSVVAMLLHYFPMCAFAWMFVEGLHVHRMLTEVRNIDHGRMRFYYAMGWGFPAIITGLAMGLDPQGFGNPDFCWLSIHDTLIWSFLGPIAVVVLVNLIIFVLAGKAACGRRHRAFEKSGVISALRTAFLLLVLVSATWLLGLLAVNSDVLTFHYLFAIFSCLQGVFAFLFYCVLNKDVRRHLKNAILGKKTVPEDSTTTRASLLTRSLNCSNTHTEDGMLYRTPIGESTVSMESTVRSGQSHSSSYRLYSLRDCSRQKMSGSSGSAKAARGEGEPAIHRRRARRRGSDSDSELSGEERSSSYASSHSSDSEDEGEDPKPKWNNERQPQHSTPRVDPVSNHVKPYSPVGMTACSDSEDVVRAEELKVETKVKVELHPENKLNGEPPLPDKEPAKEPPSQQVAPSGQPNSKLKPEHRKGILKNKISYPPPLSDKNLKNRLREKLSDYNPASITSRTPSPGSHDGVRPSNGTNGFLIKPPREQPNGVAMTMQSGGVNGGHASDSDGSNETSI</sequence>
<dbReference type="PROSITE" id="PS01186">
    <property type="entry name" value="EGF_2"/>
    <property type="match status" value="1"/>
</dbReference>
<dbReference type="CDD" id="cd00110">
    <property type="entry name" value="LamG"/>
    <property type="match status" value="2"/>
</dbReference>
<feature type="transmembrane region" description="Helical" evidence="21">
    <location>
        <begin position="1552"/>
        <end position="1572"/>
    </location>
</feature>
<dbReference type="InterPro" id="IPR001879">
    <property type="entry name" value="GPCR_2_extracellular_dom"/>
</dbReference>
<keyword evidence="15" id="KW-0379">Hydroxylation</keyword>
<dbReference type="FunFam" id="2.10.25.10:FF:000113">
    <property type="entry name" value="Cadherin, EGF LAG seven-pass G-type receptor 3"/>
    <property type="match status" value="1"/>
</dbReference>
<evidence type="ECO:0000256" key="12">
    <source>
        <dbReference type="ARBA" id="ARBA00023170"/>
    </source>
</evidence>
<dbReference type="Gene3D" id="2.60.120.200">
    <property type="match status" value="2"/>
</dbReference>
<dbReference type="PROSITE" id="PS50227">
    <property type="entry name" value="G_PROTEIN_RECEP_F2_3"/>
    <property type="match status" value="1"/>
</dbReference>
<dbReference type="PROSITE" id="PS50221">
    <property type="entry name" value="GAIN_B"/>
    <property type="match status" value="1"/>
</dbReference>
<keyword evidence="14" id="KW-0807">Transducer</keyword>
<feature type="domain" description="EGF-like" evidence="23">
    <location>
        <begin position="327"/>
        <end position="363"/>
    </location>
</feature>
<evidence type="ECO:0000256" key="16">
    <source>
        <dbReference type="ARBA" id="ARBA00023292"/>
    </source>
</evidence>
<evidence type="ECO:0000256" key="19">
    <source>
        <dbReference type="PROSITE-ProRule" id="PRU00460"/>
    </source>
</evidence>
<feature type="disulfide bond" evidence="19">
    <location>
        <begin position="994"/>
        <end position="1006"/>
    </location>
</feature>
<keyword evidence="16 19" id="KW-0424">Laminin EGF-like domain</keyword>
<keyword evidence="4" id="KW-0217">Developmental protein</keyword>
<dbReference type="PROSITE" id="PS00010">
    <property type="entry name" value="ASX_HYDROXYL"/>
    <property type="match status" value="1"/>
</dbReference>
<dbReference type="GO" id="GO:0007166">
    <property type="term" value="P:cell surface receptor signaling pathway"/>
    <property type="evidence" value="ECO:0007669"/>
    <property type="project" value="InterPro"/>
</dbReference>
<evidence type="ECO:0000256" key="2">
    <source>
        <dbReference type="ARBA" id="ARBA00004651"/>
    </source>
</evidence>
<feature type="domain" description="EGF-like" evidence="23">
    <location>
        <begin position="640"/>
        <end position="676"/>
    </location>
</feature>
<evidence type="ECO:0000256" key="14">
    <source>
        <dbReference type="ARBA" id="ARBA00023224"/>
    </source>
</evidence>
<feature type="disulfide bond" evidence="19">
    <location>
        <begin position="1015"/>
        <end position="1024"/>
    </location>
</feature>
<feature type="transmembrane region" description="Helical" evidence="21">
    <location>
        <begin position="1592"/>
        <end position="1613"/>
    </location>
</feature>
<evidence type="ECO:0000259" key="26">
    <source>
        <dbReference type="PROSITE" id="PS50227"/>
    </source>
</evidence>
<feature type="domain" description="EGF-like" evidence="23">
    <location>
        <begin position="267"/>
        <end position="325"/>
    </location>
</feature>
<feature type="region of interest" description="Disordered" evidence="20">
    <location>
        <begin position="1282"/>
        <end position="1312"/>
    </location>
</feature>
<feature type="domain" description="EGF-like" evidence="23">
    <location>
        <begin position="863"/>
        <end position="896"/>
    </location>
</feature>
<evidence type="ECO:0000313" key="29">
    <source>
        <dbReference type="Proteomes" id="UP001152803"/>
    </source>
</evidence>
<dbReference type="PANTHER" id="PTHR24026">
    <property type="entry name" value="FAT ATYPICAL CADHERIN-RELATED"/>
    <property type="match status" value="1"/>
</dbReference>
<dbReference type="InterPro" id="IPR013320">
    <property type="entry name" value="ConA-like_dom_sf"/>
</dbReference>
<evidence type="ECO:0000256" key="13">
    <source>
        <dbReference type="ARBA" id="ARBA00023180"/>
    </source>
</evidence>
<dbReference type="FunFam" id="2.60.120.200:FF:000020">
    <property type="entry name" value="Cadherin EGF LAG seven-pass G-type receptor 2"/>
    <property type="match status" value="1"/>
</dbReference>
<evidence type="ECO:0000256" key="15">
    <source>
        <dbReference type="ARBA" id="ARBA00023278"/>
    </source>
</evidence>
<dbReference type="SMART" id="SM00282">
    <property type="entry name" value="LamG"/>
    <property type="match status" value="2"/>
</dbReference>
<dbReference type="SUPFAM" id="SSF57196">
    <property type="entry name" value="EGF/Laminin"/>
    <property type="match status" value="3"/>
</dbReference>
<feature type="compositionally biased region" description="Basic and acidic residues" evidence="20">
    <location>
        <begin position="1878"/>
        <end position="1903"/>
    </location>
</feature>
<evidence type="ECO:0000256" key="8">
    <source>
        <dbReference type="ARBA" id="ARBA00022989"/>
    </source>
</evidence>
<feature type="domain" description="Laminin EGF-like" evidence="24">
    <location>
        <begin position="994"/>
        <end position="1041"/>
    </location>
</feature>
<evidence type="ECO:0000256" key="5">
    <source>
        <dbReference type="ARBA" id="ARBA00022475"/>
    </source>
</evidence>
<evidence type="ECO:0000256" key="7">
    <source>
        <dbReference type="ARBA" id="ARBA00022737"/>
    </source>
</evidence>
<keyword evidence="12" id="KW-0675">Receptor</keyword>
<dbReference type="InterPro" id="IPR000832">
    <property type="entry name" value="GPCR_2_secretin-like"/>
</dbReference>
<feature type="domain" description="Laminin G" evidence="22">
    <location>
        <begin position="680"/>
        <end position="861"/>
    </location>
</feature>
<evidence type="ECO:0000256" key="10">
    <source>
        <dbReference type="ARBA" id="ARBA00023136"/>
    </source>
</evidence>
<dbReference type="FunFam" id="4.10.1240.10:FF:000021">
    <property type="entry name" value="Cadherin EGF LAG seven-pass G-type receptor"/>
    <property type="match status" value="1"/>
</dbReference>
<dbReference type="InterPro" id="IPR017981">
    <property type="entry name" value="GPCR_2-like_7TM"/>
</dbReference>
<dbReference type="PROSITE" id="PS50261">
    <property type="entry name" value="G_PROTEIN_RECEP_F2_4"/>
    <property type="match status" value="1"/>
</dbReference>
<accession>A0A9Q1CUM8</accession>
<feature type="domain" description="EGF-like" evidence="23">
    <location>
        <begin position="899"/>
        <end position="937"/>
    </location>
</feature>
<dbReference type="FunFam" id="1.20.1070.10:FF:000123">
    <property type="entry name" value="cadherin EGF LAG seven-pass G-type receptor 1 isoform X2"/>
    <property type="match status" value="1"/>
</dbReference>
<dbReference type="PANTHER" id="PTHR24026:SF36">
    <property type="entry name" value="CADHERIN EGF LAG SEVEN-PASS G-TYPE RECEPTOR 1"/>
    <property type="match status" value="1"/>
</dbReference>
<comment type="similarity">
    <text evidence="3">Belongs to the G-protein coupled receptor 2 family. LN-TM7 subfamily.</text>
</comment>
<keyword evidence="10 21" id="KW-0472">Membrane</keyword>
<dbReference type="SMART" id="SM00180">
    <property type="entry name" value="EGF_Lam"/>
    <property type="match status" value="1"/>
</dbReference>
<dbReference type="OrthoDB" id="26203at2759"/>
<dbReference type="SMART" id="SM00179">
    <property type="entry name" value="EGF_CA"/>
    <property type="match status" value="4"/>
</dbReference>
<dbReference type="FunFam" id="2.10.25.10:FF:000011">
    <property type="entry name" value="Cadherin EGF LAG seven-pass G-type receptor"/>
    <property type="match status" value="1"/>
</dbReference>
<dbReference type="Gene3D" id="2.60.220.50">
    <property type="match status" value="1"/>
</dbReference>
<dbReference type="FunFam" id="2.10.25.10:FF:000089">
    <property type="entry name" value="Cadherin EGF LAG seven-pass G-type receptor 3"/>
    <property type="match status" value="1"/>
</dbReference>
<keyword evidence="13" id="KW-0325">Glycoprotein</keyword>
<dbReference type="Pfam" id="PF16489">
    <property type="entry name" value="GAIN"/>
    <property type="match status" value="1"/>
</dbReference>
<evidence type="ECO:0000256" key="9">
    <source>
        <dbReference type="ARBA" id="ARBA00023040"/>
    </source>
</evidence>
<protein>
    <recommendedName>
        <fullName evidence="17">Cadherin EGF LAG seven-pass G-type receptor 1</fullName>
    </recommendedName>
</protein>
<dbReference type="GO" id="GO:0005886">
    <property type="term" value="C:plasma membrane"/>
    <property type="evidence" value="ECO:0007669"/>
    <property type="project" value="UniProtKB-SubCell"/>
</dbReference>
<comment type="caution">
    <text evidence="18">Lacks conserved residue(s) required for the propagation of feature annotation.</text>
</comment>
<feature type="compositionally biased region" description="Polar residues" evidence="20">
    <location>
        <begin position="1956"/>
        <end position="1967"/>
    </location>
</feature>
<name>A0A9Q1CUM8_CONCO</name>
<dbReference type="Pfam" id="PF00002">
    <property type="entry name" value="7tm_2"/>
    <property type="match status" value="1"/>
</dbReference>
<feature type="disulfide bond" evidence="18">
    <location>
        <begin position="315"/>
        <end position="324"/>
    </location>
</feature>
<evidence type="ECO:0000256" key="18">
    <source>
        <dbReference type="PROSITE-ProRule" id="PRU00076"/>
    </source>
</evidence>
<dbReference type="CDD" id="cd00055">
    <property type="entry name" value="EGF_Lam"/>
    <property type="match status" value="1"/>
</dbReference>
<comment type="caution">
    <text evidence="28">The sequence shown here is derived from an EMBL/GenBank/DDBJ whole genome shotgun (WGS) entry which is preliminary data.</text>
</comment>
<feature type="domain" description="Laminin G" evidence="22">
    <location>
        <begin position="406"/>
        <end position="637"/>
    </location>
</feature>
<keyword evidence="18" id="KW-0245">EGF-like domain</keyword>
<dbReference type="PROSITE" id="PS01248">
    <property type="entry name" value="EGF_LAM_1"/>
    <property type="match status" value="1"/>
</dbReference>
<dbReference type="FunFam" id="2.10.25.10:FF:000286">
    <property type="entry name" value="Cadherin EGF LAG seven-pass G-type receptor 3"/>
    <property type="match status" value="1"/>
</dbReference>
<feature type="transmembrane region" description="Helical" evidence="21">
    <location>
        <begin position="1485"/>
        <end position="1501"/>
    </location>
</feature>
<feature type="compositionally biased region" description="Basic and acidic residues" evidence="20">
    <location>
        <begin position="1826"/>
        <end position="1837"/>
    </location>
</feature>
<evidence type="ECO:0000256" key="17">
    <source>
        <dbReference type="ARBA" id="ARBA00071749"/>
    </source>
</evidence>
<feature type="disulfide bond" evidence="18">
    <location>
        <begin position="353"/>
        <end position="362"/>
    </location>
</feature>
<organism evidence="28 29">
    <name type="scientific">Conger conger</name>
    <name type="common">Conger eel</name>
    <name type="synonym">Muraena conger</name>
    <dbReference type="NCBI Taxonomy" id="82655"/>
    <lineage>
        <taxon>Eukaryota</taxon>
        <taxon>Metazoa</taxon>
        <taxon>Chordata</taxon>
        <taxon>Craniata</taxon>
        <taxon>Vertebrata</taxon>
        <taxon>Euteleostomi</taxon>
        <taxon>Actinopterygii</taxon>
        <taxon>Neopterygii</taxon>
        <taxon>Teleostei</taxon>
        <taxon>Anguilliformes</taxon>
        <taxon>Congridae</taxon>
        <taxon>Conger</taxon>
    </lineage>
</organism>
<dbReference type="EMBL" id="JAFJMO010000019">
    <property type="protein sequence ID" value="KAJ8249860.1"/>
    <property type="molecule type" value="Genomic_DNA"/>
</dbReference>
<feature type="domain" description="G-protein coupled receptors family 2 profile 1" evidence="26">
    <location>
        <begin position="1026"/>
        <end position="1099"/>
    </location>
</feature>
<dbReference type="PROSITE" id="PS50027">
    <property type="entry name" value="EGF_LAM_2"/>
    <property type="match status" value="1"/>
</dbReference>
<keyword evidence="11 18" id="KW-1015">Disulfide bond</keyword>
<feature type="region of interest" description="Disordered" evidence="20">
    <location>
        <begin position="1878"/>
        <end position="2019"/>
    </location>
</feature>
<keyword evidence="9" id="KW-0297">G-protein coupled receptor</keyword>
<feature type="transmembrane region" description="Helical" evidence="21">
    <location>
        <begin position="1661"/>
        <end position="1684"/>
    </location>
</feature>
<proteinExistence type="inferred from homology"/>
<feature type="transmembrane region" description="Helical" evidence="21">
    <location>
        <begin position="1450"/>
        <end position="1473"/>
    </location>
</feature>
<dbReference type="GO" id="GO:0004930">
    <property type="term" value="F:G protein-coupled receptor activity"/>
    <property type="evidence" value="ECO:0007669"/>
    <property type="project" value="UniProtKB-KW"/>
</dbReference>
<gene>
    <name evidence="28" type="ORF">COCON_G00230760</name>
</gene>
<reference evidence="28" key="1">
    <citation type="journal article" date="2023" name="Science">
        <title>Genome structures resolve the early diversification of teleost fishes.</title>
        <authorList>
            <person name="Parey E."/>
            <person name="Louis A."/>
            <person name="Montfort J."/>
            <person name="Bouchez O."/>
            <person name="Roques C."/>
            <person name="Iampietro C."/>
            <person name="Lluch J."/>
            <person name="Castinel A."/>
            <person name="Donnadieu C."/>
            <person name="Desvignes T."/>
            <person name="Floi Bucao C."/>
            <person name="Jouanno E."/>
            <person name="Wen M."/>
            <person name="Mejri S."/>
            <person name="Dirks R."/>
            <person name="Jansen H."/>
            <person name="Henkel C."/>
            <person name="Chen W.J."/>
            <person name="Zahm M."/>
            <person name="Cabau C."/>
            <person name="Klopp C."/>
            <person name="Thompson A.W."/>
            <person name="Robinson-Rechavi M."/>
            <person name="Braasch I."/>
            <person name="Lecointre G."/>
            <person name="Bobe J."/>
            <person name="Postlethwait J.H."/>
            <person name="Berthelot C."/>
            <person name="Roest Crollius H."/>
            <person name="Guiguen Y."/>
        </authorList>
    </citation>
    <scope>NUCLEOTIDE SEQUENCE</scope>
    <source>
        <strain evidence="28">Concon-B</strain>
    </source>
</reference>
<evidence type="ECO:0000259" key="25">
    <source>
        <dbReference type="PROSITE" id="PS50221"/>
    </source>
</evidence>
<dbReference type="Pfam" id="PF00053">
    <property type="entry name" value="EGF_laminin"/>
    <property type="match status" value="1"/>
</dbReference>
<evidence type="ECO:0000256" key="21">
    <source>
        <dbReference type="SAM" id="Phobius"/>
    </source>
</evidence>
<feature type="compositionally biased region" description="Polar residues" evidence="20">
    <location>
        <begin position="1906"/>
        <end position="1918"/>
    </location>
</feature>
<evidence type="ECO:0000256" key="4">
    <source>
        <dbReference type="ARBA" id="ARBA00022473"/>
    </source>
</evidence>
<dbReference type="PRINTS" id="PR00249">
    <property type="entry name" value="GPCRSECRETIN"/>
</dbReference>
<dbReference type="InterPro" id="IPR000152">
    <property type="entry name" value="EGF-type_Asp/Asn_hydroxyl_site"/>
</dbReference>
<dbReference type="Pfam" id="PF01825">
    <property type="entry name" value="GPS"/>
    <property type="match status" value="1"/>
</dbReference>
<keyword evidence="5" id="KW-1003">Cell membrane</keyword>
<feature type="domain" description="G-protein coupled receptors family 2 profile 2" evidence="27">
    <location>
        <begin position="1448"/>
        <end position="1685"/>
    </location>
</feature>
<dbReference type="InterPro" id="IPR002049">
    <property type="entry name" value="LE_dom"/>
</dbReference>
<evidence type="ECO:0000256" key="3">
    <source>
        <dbReference type="ARBA" id="ARBA00010933"/>
    </source>
</evidence>
<dbReference type="Gene3D" id="2.10.25.10">
    <property type="entry name" value="Laminin"/>
    <property type="match status" value="6"/>
</dbReference>
<dbReference type="InterPro" id="IPR057244">
    <property type="entry name" value="GAIN_B"/>
</dbReference>
<dbReference type="SMART" id="SM00303">
    <property type="entry name" value="GPS"/>
    <property type="match status" value="1"/>
</dbReference>
<evidence type="ECO:0000259" key="23">
    <source>
        <dbReference type="PROSITE" id="PS50026"/>
    </source>
</evidence>
<feature type="domain" description="EGF-like" evidence="23">
    <location>
        <begin position="367"/>
        <end position="405"/>
    </location>
</feature>
<dbReference type="FunFam" id="2.60.120.200:FF:000059">
    <property type="entry name" value="Cadherin EGF LAG seven-pass G-type receptor 1"/>
    <property type="match status" value="1"/>
</dbReference>
<feature type="disulfide bond" evidence="18">
    <location>
        <begin position="666"/>
        <end position="675"/>
    </location>
</feature>
<dbReference type="InterPro" id="IPR000742">
    <property type="entry name" value="EGF"/>
</dbReference>
<dbReference type="SMART" id="SM00008">
    <property type="entry name" value="HormR"/>
    <property type="match status" value="1"/>
</dbReference>
<evidence type="ECO:0000256" key="11">
    <source>
        <dbReference type="ARBA" id="ARBA00023157"/>
    </source>
</evidence>
<dbReference type="SUPFAM" id="SSF49899">
    <property type="entry name" value="Concanavalin A-like lectins/glucanases"/>
    <property type="match status" value="2"/>
</dbReference>
<dbReference type="InterPro" id="IPR046338">
    <property type="entry name" value="GAIN_dom_sf"/>
</dbReference>
<evidence type="ECO:0000256" key="20">
    <source>
        <dbReference type="SAM" id="MobiDB-lite"/>
    </source>
</evidence>
<evidence type="ECO:0000256" key="6">
    <source>
        <dbReference type="ARBA" id="ARBA00022692"/>
    </source>
</evidence>
<comment type="subcellular location">
    <subcellularLocation>
        <location evidence="2">Cell membrane</location>
        <topology evidence="2">Multi-pass membrane protein</topology>
    </subcellularLocation>
</comment>
<evidence type="ECO:0000256" key="1">
    <source>
        <dbReference type="ARBA" id="ARBA00002066"/>
    </source>
</evidence>
<keyword evidence="6 21" id="KW-0812">Transmembrane</keyword>
<feature type="compositionally biased region" description="Basic and acidic residues" evidence="20">
    <location>
        <begin position="1942"/>
        <end position="1953"/>
    </location>
</feature>
<dbReference type="InterPro" id="IPR036445">
    <property type="entry name" value="GPCR_2_extracell_dom_sf"/>
</dbReference>
<dbReference type="PROSITE" id="PS50026">
    <property type="entry name" value="EGF_3"/>
    <property type="match status" value="6"/>
</dbReference>
<dbReference type="InterPro" id="IPR000203">
    <property type="entry name" value="GPS"/>
</dbReference>
<dbReference type="Pfam" id="PF02793">
    <property type="entry name" value="HRM"/>
    <property type="match status" value="1"/>
</dbReference>
<keyword evidence="29" id="KW-1185">Reference proteome</keyword>
<dbReference type="InterPro" id="IPR032471">
    <property type="entry name" value="AGRL2-4_GAIN_subdom_A"/>
</dbReference>
<comment type="function">
    <text evidence="1">Receptor that may have an important role in cell/cell signaling during nervous system formation.</text>
</comment>
<dbReference type="Gene3D" id="1.20.1070.10">
    <property type="entry name" value="Rhodopsin 7-helix transmembrane proteins"/>
    <property type="match status" value="1"/>
</dbReference>
<evidence type="ECO:0000259" key="24">
    <source>
        <dbReference type="PROSITE" id="PS50027"/>
    </source>
</evidence>
<dbReference type="Pfam" id="PF02210">
    <property type="entry name" value="Laminin_G_2"/>
    <property type="match status" value="2"/>
</dbReference>
<dbReference type="SMART" id="SM00181">
    <property type="entry name" value="EGF"/>
    <property type="match status" value="6"/>
</dbReference>
<dbReference type="Gene3D" id="2.170.300.10">
    <property type="entry name" value="Tie2 ligand-binding domain superfamily"/>
    <property type="match status" value="1"/>
</dbReference>
<keyword evidence="8 21" id="KW-1133">Transmembrane helix</keyword>
<dbReference type="CDD" id="cd00054">
    <property type="entry name" value="EGF_CA"/>
    <property type="match status" value="4"/>
</dbReference>
<feature type="domain" description="GAIN-B" evidence="25">
    <location>
        <begin position="1255"/>
        <end position="1441"/>
    </location>
</feature>
<feature type="disulfide bond" evidence="19">
    <location>
        <begin position="996"/>
        <end position="1013"/>
    </location>
</feature>
<evidence type="ECO:0000259" key="22">
    <source>
        <dbReference type="PROSITE" id="PS50025"/>
    </source>
</evidence>
<evidence type="ECO:0000313" key="28">
    <source>
        <dbReference type="EMBL" id="KAJ8249860.1"/>
    </source>
</evidence>
<dbReference type="Proteomes" id="UP001152803">
    <property type="component" value="Unassembled WGS sequence"/>
</dbReference>
<dbReference type="Gene3D" id="4.10.1240.10">
    <property type="entry name" value="GPCR, family 2, extracellular hormone receptor domain"/>
    <property type="match status" value="1"/>
</dbReference>
<dbReference type="GO" id="GO:0098609">
    <property type="term" value="P:cell-cell adhesion"/>
    <property type="evidence" value="ECO:0007669"/>
    <property type="project" value="TreeGrafter"/>
</dbReference>
<keyword evidence="7" id="KW-0677">Repeat</keyword>
<dbReference type="GO" id="GO:0005509">
    <property type="term" value="F:calcium ion binding"/>
    <property type="evidence" value="ECO:0007669"/>
    <property type="project" value="InterPro"/>
</dbReference>
<dbReference type="PROSITE" id="PS50025">
    <property type="entry name" value="LAM_G_DOMAIN"/>
    <property type="match status" value="2"/>
</dbReference>
<dbReference type="FunFam" id="2.10.25.10:FF:000047">
    <property type="entry name" value="Cadherin EGF LAG seven-pass G-type receptor 2"/>
    <property type="match status" value="1"/>
</dbReference>
<feature type="disulfide bond" evidence="18">
    <location>
        <begin position="927"/>
        <end position="936"/>
    </location>
</feature>
<dbReference type="SUPFAM" id="SSF81321">
    <property type="entry name" value="Family A G protein-coupled receptor-like"/>
    <property type="match status" value="1"/>
</dbReference>
<feature type="region of interest" description="Disordered" evidence="20">
    <location>
        <begin position="1765"/>
        <end position="1866"/>
    </location>
</feature>